<proteinExistence type="inferred from homology"/>
<evidence type="ECO:0000256" key="4">
    <source>
        <dbReference type="SAM" id="SignalP"/>
    </source>
</evidence>
<dbReference type="PANTHER" id="PTHR30483">
    <property type="entry name" value="LEUCINE-SPECIFIC-BINDING PROTEIN"/>
    <property type="match status" value="1"/>
</dbReference>
<evidence type="ECO:0000313" key="6">
    <source>
        <dbReference type="EMBL" id="KIL99613.1"/>
    </source>
</evidence>
<comment type="similarity">
    <text evidence="1">Belongs to the leucine-binding protein family.</text>
</comment>
<accession>A0A0C2YWX9</accession>
<dbReference type="SUPFAM" id="SSF53822">
    <property type="entry name" value="Periplasmic binding protein-like I"/>
    <property type="match status" value="1"/>
</dbReference>
<dbReference type="RefSeq" id="WP_041040176.1">
    <property type="nucleotide sequence ID" value="NZ_JXSL01000022.1"/>
</dbReference>
<keyword evidence="7" id="KW-1185">Reference proteome</keyword>
<dbReference type="InterPro" id="IPR028081">
    <property type="entry name" value="Leu-bd"/>
</dbReference>
<dbReference type="Pfam" id="PF13458">
    <property type="entry name" value="Peripla_BP_6"/>
    <property type="match status" value="1"/>
</dbReference>
<feature type="domain" description="Leucine-binding protein" evidence="5">
    <location>
        <begin position="39"/>
        <end position="369"/>
    </location>
</feature>
<evidence type="ECO:0000256" key="2">
    <source>
        <dbReference type="ARBA" id="ARBA00022729"/>
    </source>
</evidence>
<sequence>MKTLSVMAIALAMLASSVSGAEPKSPVLLGLDAEMGLAYSTSGQAIEKGILTAIDEINAAGGVLGGRPLQLVAKDNRSMPARGIDNIKSFAEMPGLVAVFGGRFSPVVIEELPILRDTKTLFLAPWSSADPIIDNGMVPNYSFRLSLRDSLAMPFMFDHTRKIGARKVGLLLVNTAWGRSGLAAAERYIASGGAPPIAATTWFNWKDKSVIDKYEHLLNAGADAIIMIANDDQASVLIKEMAALPKERRIPIISHWGVTGGQLVEVAGDAMQAVDFTVIQTFSFFKADKTKVDSVLKTTNKLFGISKVEDIVSPVGFAHAYDLTHIIARAINMAGTTDRASVRDTLERVTNYHGLVRKFDQPFTADRHEALGAADLLMARYRTDGVLVPVP</sequence>
<evidence type="ECO:0000256" key="3">
    <source>
        <dbReference type="ARBA" id="ARBA00022970"/>
    </source>
</evidence>
<keyword evidence="3" id="KW-0029">Amino-acid transport</keyword>
<dbReference type="EMBL" id="JXSL01000022">
    <property type="protein sequence ID" value="KIL99613.1"/>
    <property type="molecule type" value="Genomic_DNA"/>
</dbReference>
<dbReference type="Gene3D" id="3.40.50.2300">
    <property type="match status" value="2"/>
</dbReference>
<keyword evidence="3" id="KW-0813">Transport</keyword>
<dbReference type="InterPro" id="IPR051010">
    <property type="entry name" value="BCAA_transport"/>
</dbReference>
<feature type="signal peptide" evidence="4">
    <location>
        <begin position="1"/>
        <end position="21"/>
    </location>
</feature>
<gene>
    <name evidence="6" type="ORF">CCC_03785</name>
</gene>
<dbReference type="AlphaFoldDB" id="A0A0C2YWX9"/>
<dbReference type="CDD" id="cd19979">
    <property type="entry name" value="PBP1_ABC_ligand_binding-like"/>
    <property type="match status" value="1"/>
</dbReference>
<dbReference type="InterPro" id="IPR028082">
    <property type="entry name" value="Peripla_BP_I"/>
</dbReference>
<organism evidence="6 7">
    <name type="scientific">Paramagnetospirillum magnetotacticum MS-1</name>
    <dbReference type="NCBI Taxonomy" id="272627"/>
    <lineage>
        <taxon>Bacteria</taxon>
        <taxon>Pseudomonadati</taxon>
        <taxon>Pseudomonadota</taxon>
        <taxon>Alphaproteobacteria</taxon>
        <taxon>Rhodospirillales</taxon>
        <taxon>Magnetospirillaceae</taxon>
        <taxon>Paramagnetospirillum</taxon>
    </lineage>
</organism>
<comment type="caution">
    <text evidence="6">The sequence shown here is derived from an EMBL/GenBank/DDBJ whole genome shotgun (WGS) entry which is preliminary data.</text>
</comment>
<reference evidence="6 7" key="1">
    <citation type="submission" date="2015-01" db="EMBL/GenBank/DDBJ databases">
        <title>Genome Sequence of Magnetospirillum magnetotacticum Strain MS-1.</title>
        <authorList>
            <person name="Marinov G.K."/>
            <person name="Smalley M.D."/>
            <person name="DeSalvo G."/>
        </authorList>
    </citation>
    <scope>NUCLEOTIDE SEQUENCE [LARGE SCALE GENOMIC DNA]</scope>
    <source>
        <strain evidence="6 7">MS-1</strain>
    </source>
</reference>
<dbReference type="GO" id="GO:0006865">
    <property type="term" value="P:amino acid transport"/>
    <property type="evidence" value="ECO:0007669"/>
    <property type="project" value="UniProtKB-KW"/>
</dbReference>
<dbReference type="PANTHER" id="PTHR30483:SF6">
    <property type="entry name" value="PERIPLASMIC BINDING PROTEIN OF ABC TRANSPORTER FOR NATURAL AMINO ACIDS"/>
    <property type="match status" value="1"/>
</dbReference>
<evidence type="ECO:0000259" key="5">
    <source>
        <dbReference type="Pfam" id="PF13458"/>
    </source>
</evidence>
<evidence type="ECO:0000313" key="7">
    <source>
        <dbReference type="Proteomes" id="UP000031971"/>
    </source>
</evidence>
<evidence type="ECO:0000256" key="1">
    <source>
        <dbReference type="ARBA" id="ARBA00010062"/>
    </source>
</evidence>
<name>A0A0C2YWX9_PARME</name>
<feature type="chain" id="PRO_5002174762" evidence="4">
    <location>
        <begin position="22"/>
        <end position="391"/>
    </location>
</feature>
<dbReference type="Proteomes" id="UP000031971">
    <property type="component" value="Unassembled WGS sequence"/>
</dbReference>
<dbReference type="STRING" id="272627.CCC_03785"/>
<protein>
    <submittedName>
        <fullName evidence="6">Branched-chain amino acid ABC transporter amino acid-binding protein</fullName>
    </submittedName>
</protein>
<keyword evidence="2 4" id="KW-0732">Signal</keyword>